<proteinExistence type="predicted"/>
<reference evidence="1 2" key="2">
    <citation type="journal article" date="2022" name="Mol. Ecol. Resour.">
        <title>The genomes of chicory, endive, great burdock and yacon provide insights into Asteraceae paleo-polyploidization history and plant inulin production.</title>
        <authorList>
            <person name="Fan W."/>
            <person name="Wang S."/>
            <person name="Wang H."/>
            <person name="Wang A."/>
            <person name="Jiang F."/>
            <person name="Liu H."/>
            <person name="Zhao H."/>
            <person name="Xu D."/>
            <person name="Zhang Y."/>
        </authorList>
    </citation>
    <scope>NUCLEOTIDE SEQUENCE [LARGE SCALE GENOMIC DNA]</scope>
    <source>
        <strain evidence="2">cv. Yunnan</strain>
        <tissue evidence="1">Leaves</tissue>
    </source>
</reference>
<organism evidence="1 2">
    <name type="scientific">Smallanthus sonchifolius</name>
    <dbReference type="NCBI Taxonomy" id="185202"/>
    <lineage>
        <taxon>Eukaryota</taxon>
        <taxon>Viridiplantae</taxon>
        <taxon>Streptophyta</taxon>
        <taxon>Embryophyta</taxon>
        <taxon>Tracheophyta</taxon>
        <taxon>Spermatophyta</taxon>
        <taxon>Magnoliopsida</taxon>
        <taxon>eudicotyledons</taxon>
        <taxon>Gunneridae</taxon>
        <taxon>Pentapetalae</taxon>
        <taxon>asterids</taxon>
        <taxon>campanulids</taxon>
        <taxon>Asterales</taxon>
        <taxon>Asteraceae</taxon>
        <taxon>Asteroideae</taxon>
        <taxon>Heliantheae alliance</taxon>
        <taxon>Millerieae</taxon>
        <taxon>Smallanthus</taxon>
    </lineage>
</organism>
<sequence length="189" mass="20575">MLAKVDKVTVNNKLEYAEDYILEADIKDIDIEEACGYAITWLHSFVAFDRCDGETKPDANPKTVIDLSDEPEARRRHVKTIASKEAETQRDQESGNGDGKDKQVVKPIVEAGLGKKVADEGLTEKEEVAGLGIVQDVPKEKPVGGTSLDSSSKPTGDGTRGGTYWADMVGLYEGMKDGYEYGKAGMELE</sequence>
<gene>
    <name evidence="1" type="ORF">L1987_02067</name>
</gene>
<name>A0ACB9K6Y1_9ASTR</name>
<reference evidence="2" key="1">
    <citation type="journal article" date="2022" name="Mol. Ecol. Resour.">
        <title>The genomes of chicory, endive, great burdock and yacon provide insights into Asteraceae palaeo-polyploidization history and plant inulin production.</title>
        <authorList>
            <person name="Fan W."/>
            <person name="Wang S."/>
            <person name="Wang H."/>
            <person name="Wang A."/>
            <person name="Jiang F."/>
            <person name="Liu H."/>
            <person name="Zhao H."/>
            <person name="Xu D."/>
            <person name="Zhang Y."/>
        </authorList>
    </citation>
    <scope>NUCLEOTIDE SEQUENCE [LARGE SCALE GENOMIC DNA]</scope>
    <source>
        <strain evidence="2">cv. Yunnan</strain>
    </source>
</reference>
<accession>A0ACB9K6Y1</accession>
<dbReference type="Proteomes" id="UP001056120">
    <property type="component" value="Linkage Group LG01"/>
</dbReference>
<comment type="caution">
    <text evidence="1">The sequence shown here is derived from an EMBL/GenBank/DDBJ whole genome shotgun (WGS) entry which is preliminary data.</text>
</comment>
<dbReference type="EMBL" id="CM042018">
    <property type="protein sequence ID" value="KAI3827978.1"/>
    <property type="molecule type" value="Genomic_DNA"/>
</dbReference>
<keyword evidence="2" id="KW-1185">Reference proteome</keyword>
<evidence type="ECO:0000313" key="2">
    <source>
        <dbReference type="Proteomes" id="UP001056120"/>
    </source>
</evidence>
<evidence type="ECO:0000313" key="1">
    <source>
        <dbReference type="EMBL" id="KAI3827978.1"/>
    </source>
</evidence>
<protein>
    <submittedName>
        <fullName evidence="1">Uncharacterized protein</fullName>
    </submittedName>
</protein>